<dbReference type="AlphaFoldDB" id="A0AA41ULT2"/>
<dbReference type="PANTHER" id="PTHR18968">
    <property type="entry name" value="THIAMINE PYROPHOSPHATE ENZYMES"/>
    <property type="match status" value="1"/>
</dbReference>
<dbReference type="CDD" id="cd02002">
    <property type="entry name" value="TPP_BFDC"/>
    <property type="match status" value="1"/>
</dbReference>
<evidence type="ECO:0000313" key="5">
    <source>
        <dbReference type="EMBL" id="MCJ8501871.1"/>
    </source>
</evidence>
<evidence type="ECO:0000259" key="4">
    <source>
        <dbReference type="Pfam" id="PF02776"/>
    </source>
</evidence>
<dbReference type="EMBL" id="JALJRB010000018">
    <property type="protein sequence ID" value="MCJ8501871.1"/>
    <property type="molecule type" value="Genomic_DNA"/>
</dbReference>
<keyword evidence="6" id="KW-1185">Reference proteome</keyword>
<dbReference type="InterPro" id="IPR045229">
    <property type="entry name" value="TPP_enz"/>
</dbReference>
<protein>
    <submittedName>
        <fullName evidence="5">Acetolactate synthase large subunit</fullName>
    </submittedName>
</protein>
<dbReference type="NCBIfam" id="NF005760">
    <property type="entry name" value="PRK07586.1"/>
    <property type="match status" value="1"/>
</dbReference>
<evidence type="ECO:0000256" key="1">
    <source>
        <dbReference type="ARBA" id="ARBA00007812"/>
    </source>
</evidence>
<sequence length="519" mass="53854">MPKTVSAAESLMKVLADTGISVCFTNPGTTEIHLVAALETETRIKGVLCLFEGVCSGAADGFARMTGRPAATLLHLGPGLANAMANLHNARRARSPVVNLVGDHPAAHRRNDPPLASDIATLARPVSAWVSEATDAAGLPAECLAAVRAALSPPGQVATLIIPTDCAWGNAEAPAVDWQPPEIPPASDSTVATAAGMLRADVPTALMIGGKALQQEGLRHAARIAARTGATLLAPTFDARFQRGAGIPMVRRLPYFPERVQKRLAGFGQLILVGVPAPTAFFAYPDRSTDLLPPGCRVAALAAPEEDGTASLAALADALGAGGATPAEAPPLSRPELPEGPLSAETIGVAIGALLPEGAIVSDESGTSGEFAYRATGGTPPHDWLCLTGGSIGQGIPLATGAALACPDRPVICLQGDGGAMYTLQALWTQAREQLNITTVIFSNRKYQILEVELWRLGFKTPGARTTDLMRLGRPEPDWVQLSQGMGVPAVRVETTAAFITQFNKALAEPGPHLIEAVI</sequence>
<dbReference type="InterPro" id="IPR012001">
    <property type="entry name" value="Thiamin_PyroP_enz_TPP-bd_dom"/>
</dbReference>
<dbReference type="CDD" id="cd07035">
    <property type="entry name" value="TPP_PYR_POX_like"/>
    <property type="match status" value="1"/>
</dbReference>
<evidence type="ECO:0000256" key="2">
    <source>
        <dbReference type="ARBA" id="ARBA00023052"/>
    </source>
</evidence>
<dbReference type="Gene3D" id="3.40.50.970">
    <property type="match status" value="2"/>
</dbReference>
<keyword evidence="2" id="KW-0786">Thiamine pyrophosphate</keyword>
<dbReference type="GO" id="GO:0050660">
    <property type="term" value="F:flavin adenine dinucleotide binding"/>
    <property type="evidence" value="ECO:0007669"/>
    <property type="project" value="TreeGrafter"/>
</dbReference>
<dbReference type="InterPro" id="IPR011766">
    <property type="entry name" value="TPP_enzyme_TPP-bd"/>
</dbReference>
<evidence type="ECO:0000313" key="6">
    <source>
        <dbReference type="Proteomes" id="UP001165427"/>
    </source>
</evidence>
<dbReference type="PANTHER" id="PTHR18968:SF86">
    <property type="entry name" value="ACETOLACTATE SYNTHASE LARGE SUBUNIT ILVX-RELATED"/>
    <property type="match status" value="1"/>
</dbReference>
<dbReference type="RefSeq" id="WP_246911191.1">
    <property type="nucleotide sequence ID" value="NZ_JALJRB010000018.1"/>
</dbReference>
<dbReference type="Pfam" id="PF02776">
    <property type="entry name" value="TPP_enzyme_N"/>
    <property type="match status" value="1"/>
</dbReference>
<accession>A0AA41ULT2</accession>
<dbReference type="SUPFAM" id="SSF52518">
    <property type="entry name" value="Thiamin diphosphate-binding fold (THDP-binding)"/>
    <property type="match status" value="2"/>
</dbReference>
<reference evidence="5" key="1">
    <citation type="submission" date="2022-04" db="EMBL/GenBank/DDBJ databases">
        <title>Desulfatitalea alkaliphila sp. nov., a novel anaerobic sulfate-reducing bacterium isolated from terrestrial mud volcano, Taman Peninsula, Russia.</title>
        <authorList>
            <person name="Khomyakova M.A."/>
            <person name="Merkel A.Y."/>
            <person name="Slobodkin A.I."/>
        </authorList>
    </citation>
    <scope>NUCLEOTIDE SEQUENCE</scope>
    <source>
        <strain evidence="5">M08but</strain>
    </source>
</reference>
<dbReference type="GO" id="GO:0044281">
    <property type="term" value="P:small molecule metabolic process"/>
    <property type="evidence" value="ECO:0007669"/>
    <property type="project" value="UniProtKB-ARBA"/>
</dbReference>
<dbReference type="GO" id="GO:0030976">
    <property type="term" value="F:thiamine pyrophosphate binding"/>
    <property type="evidence" value="ECO:0007669"/>
    <property type="project" value="InterPro"/>
</dbReference>
<feature type="domain" description="Thiamine pyrophosphate enzyme N-terminal TPP-binding" evidence="4">
    <location>
        <begin position="7"/>
        <end position="110"/>
    </location>
</feature>
<evidence type="ECO:0000259" key="3">
    <source>
        <dbReference type="Pfam" id="PF02775"/>
    </source>
</evidence>
<comment type="caution">
    <text evidence="5">The sequence shown here is derived from an EMBL/GenBank/DDBJ whole genome shotgun (WGS) entry which is preliminary data.</text>
</comment>
<gene>
    <name evidence="5" type="ORF">MRX98_14905</name>
</gene>
<dbReference type="Proteomes" id="UP001165427">
    <property type="component" value="Unassembled WGS sequence"/>
</dbReference>
<dbReference type="Pfam" id="PF02775">
    <property type="entry name" value="TPP_enzyme_C"/>
    <property type="match status" value="1"/>
</dbReference>
<proteinExistence type="inferred from homology"/>
<dbReference type="GO" id="GO:0003984">
    <property type="term" value="F:acetolactate synthase activity"/>
    <property type="evidence" value="ECO:0007669"/>
    <property type="project" value="TreeGrafter"/>
</dbReference>
<comment type="similarity">
    <text evidence="1">Belongs to the TPP enzyme family.</text>
</comment>
<name>A0AA41ULT2_9BACT</name>
<organism evidence="5 6">
    <name type="scientific">Desulfatitalea alkaliphila</name>
    <dbReference type="NCBI Taxonomy" id="2929485"/>
    <lineage>
        <taxon>Bacteria</taxon>
        <taxon>Pseudomonadati</taxon>
        <taxon>Thermodesulfobacteriota</taxon>
        <taxon>Desulfobacteria</taxon>
        <taxon>Desulfobacterales</taxon>
        <taxon>Desulfosarcinaceae</taxon>
        <taxon>Desulfatitalea</taxon>
    </lineage>
</organism>
<dbReference type="InterPro" id="IPR029061">
    <property type="entry name" value="THDP-binding"/>
</dbReference>
<feature type="domain" description="Thiamine pyrophosphate enzyme TPP-binding" evidence="3">
    <location>
        <begin position="367"/>
        <end position="516"/>
    </location>
</feature>